<dbReference type="Proteomes" id="UP000077755">
    <property type="component" value="Chromosome 8"/>
</dbReference>
<evidence type="ECO:0000256" key="2">
    <source>
        <dbReference type="SAM" id="Phobius"/>
    </source>
</evidence>
<reference evidence="3" key="1">
    <citation type="journal article" date="2016" name="Nat. Genet.">
        <title>A high-quality carrot genome assembly provides new insights into carotenoid accumulation and asterid genome evolution.</title>
        <authorList>
            <person name="Iorizzo M."/>
            <person name="Ellison S."/>
            <person name="Senalik D."/>
            <person name="Zeng P."/>
            <person name="Satapoomin P."/>
            <person name="Huang J."/>
            <person name="Bowman M."/>
            <person name="Iovene M."/>
            <person name="Sanseverino W."/>
            <person name="Cavagnaro P."/>
            <person name="Yildiz M."/>
            <person name="Macko-Podgorni A."/>
            <person name="Moranska E."/>
            <person name="Grzebelus E."/>
            <person name="Grzebelus D."/>
            <person name="Ashrafi H."/>
            <person name="Zheng Z."/>
            <person name="Cheng S."/>
            <person name="Spooner D."/>
            <person name="Van Deynze A."/>
            <person name="Simon P."/>
        </authorList>
    </citation>
    <scope>NUCLEOTIDE SEQUENCE [LARGE SCALE GENOMIC DNA]</scope>
    <source>
        <tissue evidence="3">Leaf</tissue>
    </source>
</reference>
<organism evidence="3">
    <name type="scientific">Daucus carota subsp. sativus</name>
    <name type="common">Carrot</name>
    <dbReference type="NCBI Taxonomy" id="79200"/>
    <lineage>
        <taxon>Eukaryota</taxon>
        <taxon>Viridiplantae</taxon>
        <taxon>Streptophyta</taxon>
        <taxon>Embryophyta</taxon>
        <taxon>Tracheophyta</taxon>
        <taxon>Spermatophyta</taxon>
        <taxon>Magnoliopsida</taxon>
        <taxon>eudicotyledons</taxon>
        <taxon>Gunneridae</taxon>
        <taxon>Pentapetalae</taxon>
        <taxon>asterids</taxon>
        <taxon>campanulids</taxon>
        <taxon>Apiales</taxon>
        <taxon>Apiaceae</taxon>
        <taxon>Apioideae</taxon>
        <taxon>Scandiceae</taxon>
        <taxon>Daucinae</taxon>
        <taxon>Daucus</taxon>
        <taxon>Daucus sect. Daucus</taxon>
    </lineage>
</organism>
<evidence type="ECO:0000313" key="5">
    <source>
        <dbReference type="Proteomes" id="UP000077755"/>
    </source>
</evidence>
<keyword evidence="2" id="KW-0812">Transmembrane</keyword>
<dbReference type="AlphaFoldDB" id="A0A175YR44"/>
<evidence type="ECO:0000313" key="3">
    <source>
        <dbReference type="EMBL" id="KZM85591.1"/>
    </source>
</evidence>
<feature type="compositionally biased region" description="Low complexity" evidence="1">
    <location>
        <begin position="66"/>
        <end position="77"/>
    </location>
</feature>
<keyword evidence="2" id="KW-0472">Membrane</keyword>
<keyword evidence="2" id="KW-1133">Transmembrane helix</keyword>
<dbReference type="EMBL" id="LNRQ01000008">
    <property type="protein sequence ID" value="KZM85591.1"/>
    <property type="molecule type" value="Genomic_DNA"/>
</dbReference>
<evidence type="ECO:0000256" key="1">
    <source>
        <dbReference type="SAM" id="MobiDB-lite"/>
    </source>
</evidence>
<keyword evidence="5" id="KW-1185">Reference proteome</keyword>
<accession>A0A175YR44</accession>
<feature type="transmembrane region" description="Helical" evidence="2">
    <location>
        <begin position="225"/>
        <end position="245"/>
    </location>
</feature>
<feature type="region of interest" description="Disordered" evidence="1">
    <location>
        <begin position="43"/>
        <end position="77"/>
    </location>
</feature>
<sequence>MRDHLRTPQQPHKLAKRNLKWSFEQYRSPRKFVEQCNDAVIAPGPDDVSINSVKDSDDFQVDESSVENSMSSPSTAVPPSVASADLYLSPLSSALTSDGSPILSDLSPLCSALTVNASPVSSKCSQMSSTITSDKVHTEDVRVNCQTADLSEYVKRDSGKIELFGKKLRQVRTQRMNSDNMILLSKSVLDELLKIAIEDLHNLPEKRGWFSEIVEKKVMNVLRKLFVVTLTFMLLIIFVGVFIFSSDKRSSYNELVPT</sequence>
<protein>
    <submittedName>
        <fullName evidence="3">Uncharacterized protein</fullName>
    </submittedName>
</protein>
<dbReference type="OrthoDB" id="1063472at2759"/>
<dbReference type="Gramene" id="KZM85591">
    <property type="protein sequence ID" value="KZM85591"/>
    <property type="gene ID" value="DCAR_026987"/>
</dbReference>
<dbReference type="KEGG" id="dcr:108199822"/>
<gene>
    <name evidence="3" type="ORF">DCAR_026987</name>
    <name evidence="4" type="ORF">DCAR_0832587</name>
</gene>
<evidence type="ECO:0000313" key="4">
    <source>
        <dbReference type="EMBL" id="WOH13078.1"/>
    </source>
</evidence>
<dbReference type="EMBL" id="CP093350">
    <property type="protein sequence ID" value="WOH13078.1"/>
    <property type="molecule type" value="Genomic_DNA"/>
</dbReference>
<name>A0A175YR44_DAUCS</name>
<reference evidence="4" key="2">
    <citation type="submission" date="2022-03" db="EMBL/GenBank/DDBJ databases">
        <title>Draft title - Genomic analysis of global carrot germplasm unveils the trajectory of domestication and the origin of high carotenoid orange carrot.</title>
        <authorList>
            <person name="Iorizzo M."/>
            <person name="Ellison S."/>
            <person name="Senalik D."/>
            <person name="Macko-Podgorni A."/>
            <person name="Grzebelus D."/>
            <person name="Bostan H."/>
            <person name="Rolling W."/>
            <person name="Curaba J."/>
            <person name="Simon P."/>
        </authorList>
    </citation>
    <scope>NUCLEOTIDE SEQUENCE</scope>
    <source>
        <tissue evidence="4">Leaf</tissue>
    </source>
</reference>
<proteinExistence type="predicted"/>